<organism evidence="2 3">
    <name type="scientific">Streptomyces bungoensis</name>
    <dbReference type="NCBI Taxonomy" id="285568"/>
    <lineage>
        <taxon>Bacteria</taxon>
        <taxon>Bacillati</taxon>
        <taxon>Actinomycetota</taxon>
        <taxon>Actinomycetes</taxon>
        <taxon>Kitasatosporales</taxon>
        <taxon>Streptomycetaceae</taxon>
        <taxon>Streptomyces</taxon>
    </lineage>
</organism>
<reference evidence="2 3" key="1">
    <citation type="submission" date="2015-10" db="EMBL/GenBank/DDBJ databases">
        <title>Draft genome sequence of Streptomyces bungoensis DSM 41781, type strain for the species Streptomyces bungoensis.</title>
        <authorList>
            <person name="Ruckert C."/>
            <person name="Winkler A."/>
            <person name="Kalinowski J."/>
            <person name="Kampfer P."/>
            <person name="Glaeser S."/>
        </authorList>
    </citation>
    <scope>NUCLEOTIDE SEQUENCE [LARGE SCALE GENOMIC DNA]</scope>
    <source>
        <strain evidence="2 3">DSM 41781</strain>
    </source>
</reference>
<gene>
    <name evidence="2" type="ORF">AQJ66_25425</name>
</gene>
<dbReference type="STRING" id="285568.AQJ66_25425"/>
<protein>
    <recommendedName>
        <fullName evidence="4">Acyl-CoA carboxylase subunit epsilon</fullName>
    </recommendedName>
</protein>
<proteinExistence type="predicted"/>
<feature type="region of interest" description="Disordered" evidence="1">
    <location>
        <begin position="35"/>
        <end position="56"/>
    </location>
</feature>
<dbReference type="GO" id="GO:0004658">
    <property type="term" value="F:propionyl-CoA carboxylase activity"/>
    <property type="evidence" value="ECO:0007669"/>
    <property type="project" value="InterPro"/>
</dbReference>
<dbReference type="GO" id="GO:0003989">
    <property type="term" value="F:acetyl-CoA carboxylase activity"/>
    <property type="evidence" value="ECO:0007669"/>
    <property type="project" value="InterPro"/>
</dbReference>
<evidence type="ECO:0000313" key="2">
    <source>
        <dbReference type="EMBL" id="KUN81011.1"/>
    </source>
</evidence>
<dbReference type="EMBL" id="LMWX01000045">
    <property type="protein sequence ID" value="KUN81011.1"/>
    <property type="molecule type" value="Genomic_DNA"/>
</dbReference>
<sequence length="72" mass="7996">MSTTHDIALVRVERGTAGEEELAALTALLLARAAATRDPGPGTGRRDRRAARWSRPEHFPRYRSPLSWQEGV</sequence>
<accession>A0A124I2L9</accession>
<comment type="caution">
    <text evidence="2">The sequence shown here is derived from an EMBL/GenBank/DDBJ whole genome shotgun (WGS) entry which is preliminary data.</text>
</comment>
<evidence type="ECO:0000256" key="1">
    <source>
        <dbReference type="SAM" id="MobiDB-lite"/>
    </source>
</evidence>
<evidence type="ECO:0000313" key="3">
    <source>
        <dbReference type="Proteomes" id="UP000053024"/>
    </source>
</evidence>
<dbReference type="Pfam" id="PF13822">
    <property type="entry name" value="ACC_epsilon"/>
    <property type="match status" value="1"/>
</dbReference>
<dbReference type="RefSeq" id="WP_061926626.1">
    <property type="nucleotide sequence ID" value="NZ_JBEYBH010000033.1"/>
</dbReference>
<name>A0A124I2L9_9ACTN</name>
<dbReference type="AlphaFoldDB" id="A0A124I2L9"/>
<keyword evidence="3" id="KW-1185">Reference proteome</keyword>
<dbReference type="InterPro" id="IPR032716">
    <property type="entry name" value="ACC_epsilon"/>
</dbReference>
<dbReference type="Proteomes" id="UP000053024">
    <property type="component" value="Unassembled WGS sequence"/>
</dbReference>
<evidence type="ECO:0008006" key="4">
    <source>
        <dbReference type="Google" id="ProtNLM"/>
    </source>
</evidence>